<keyword evidence="5 11" id="KW-0812">Transmembrane</keyword>
<proteinExistence type="inferred from homology"/>
<feature type="transmembrane region" description="Helical" evidence="11">
    <location>
        <begin position="294"/>
        <end position="314"/>
    </location>
</feature>
<keyword evidence="7" id="KW-0862">Zinc</keyword>
<keyword evidence="10 11" id="KW-0472">Membrane</keyword>
<evidence type="ECO:0000256" key="10">
    <source>
        <dbReference type="ARBA" id="ARBA00023136"/>
    </source>
</evidence>
<sequence>MLYIIIAILMFGILIALHEFGHFITAKLLGVRVNEFAIGMGPLLFSTQKGETQYSLRAIPMGGFCAMEGEDDASDDPRAFSNKPAWRKFIILVAGSFMNFLTGFVLLALLMAQNTFFVVPVIDTLMEGFPYESAQGLLPGDRIVRVNGERIYTKSDLDLFFGRDEDGIMDLVIERDGVRLDRPGFDLRPREYTYEGETVQMRGLICVREPFHVGNWLRQSWYNTIDMVRMVRLSLVDLFSGRAGIQDMSGPIGIVTMMSDVGAQSPNMVAALANILWFVAFIAINLAVMNLLPIPALDGGRIFFLAVNGLFSLLTRRKLDPKYEGYVNMAGFCCLILLMVVVAFNDIVKLFA</sequence>
<accession>A0AAW5JLB7</accession>
<evidence type="ECO:0000313" key="14">
    <source>
        <dbReference type="Proteomes" id="UP001204562"/>
    </source>
</evidence>
<gene>
    <name evidence="13" type="ORF">NE579_06615</name>
</gene>
<evidence type="ECO:0000256" key="7">
    <source>
        <dbReference type="ARBA" id="ARBA00022833"/>
    </source>
</evidence>
<dbReference type="AlphaFoldDB" id="A0AAW5JLB7"/>
<dbReference type="InterPro" id="IPR036034">
    <property type="entry name" value="PDZ_sf"/>
</dbReference>
<dbReference type="GO" id="GO:0016020">
    <property type="term" value="C:membrane"/>
    <property type="evidence" value="ECO:0007669"/>
    <property type="project" value="UniProtKB-SubCell"/>
</dbReference>
<feature type="transmembrane region" description="Helical" evidence="11">
    <location>
        <begin position="326"/>
        <end position="344"/>
    </location>
</feature>
<dbReference type="PANTHER" id="PTHR42837:SF2">
    <property type="entry name" value="MEMBRANE METALLOPROTEASE ARASP2, CHLOROPLASTIC-RELATED"/>
    <property type="match status" value="1"/>
</dbReference>
<dbReference type="Proteomes" id="UP001204562">
    <property type="component" value="Unassembled WGS sequence"/>
</dbReference>
<evidence type="ECO:0000256" key="3">
    <source>
        <dbReference type="ARBA" id="ARBA00007931"/>
    </source>
</evidence>
<dbReference type="InterPro" id="IPR004387">
    <property type="entry name" value="Pept_M50_Zn"/>
</dbReference>
<evidence type="ECO:0000256" key="4">
    <source>
        <dbReference type="ARBA" id="ARBA00022670"/>
    </source>
</evidence>
<keyword evidence="6" id="KW-0378">Hydrolase</keyword>
<evidence type="ECO:0000256" key="2">
    <source>
        <dbReference type="ARBA" id="ARBA00004141"/>
    </source>
</evidence>
<evidence type="ECO:0000256" key="9">
    <source>
        <dbReference type="ARBA" id="ARBA00023049"/>
    </source>
</evidence>
<evidence type="ECO:0000256" key="5">
    <source>
        <dbReference type="ARBA" id="ARBA00022692"/>
    </source>
</evidence>
<dbReference type="Gene3D" id="2.30.42.10">
    <property type="match status" value="1"/>
</dbReference>
<dbReference type="SUPFAM" id="SSF50156">
    <property type="entry name" value="PDZ domain-like"/>
    <property type="match status" value="1"/>
</dbReference>
<keyword evidence="4 13" id="KW-0645">Protease</keyword>
<keyword evidence="9" id="KW-0482">Metalloprotease</keyword>
<evidence type="ECO:0000256" key="11">
    <source>
        <dbReference type="SAM" id="Phobius"/>
    </source>
</evidence>
<evidence type="ECO:0000313" key="13">
    <source>
        <dbReference type="EMBL" id="MCQ4770138.1"/>
    </source>
</evidence>
<evidence type="ECO:0000256" key="6">
    <source>
        <dbReference type="ARBA" id="ARBA00022801"/>
    </source>
</evidence>
<dbReference type="InterPro" id="IPR008915">
    <property type="entry name" value="Peptidase_M50"/>
</dbReference>
<dbReference type="RefSeq" id="WP_256303661.1">
    <property type="nucleotide sequence ID" value="NZ_JANFYS010000011.1"/>
</dbReference>
<comment type="subcellular location">
    <subcellularLocation>
        <location evidence="2">Membrane</location>
        <topology evidence="2">Multi-pass membrane protein</topology>
    </subcellularLocation>
</comment>
<feature type="transmembrane region" description="Helical" evidence="11">
    <location>
        <begin position="89"/>
        <end position="110"/>
    </location>
</feature>
<keyword evidence="8 11" id="KW-1133">Transmembrane helix</keyword>
<protein>
    <submittedName>
        <fullName evidence="13">Site-2 protease family protein</fullName>
    </submittedName>
</protein>
<dbReference type="Pfam" id="PF02163">
    <property type="entry name" value="Peptidase_M50"/>
    <property type="match status" value="1"/>
</dbReference>
<evidence type="ECO:0000256" key="1">
    <source>
        <dbReference type="ARBA" id="ARBA00001947"/>
    </source>
</evidence>
<evidence type="ECO:0000259" key="12">
    <source>
        <dbReference type="Pfam" id="PF02163"/>
    </source>
</evidence>
<dbReference type="PANTHER" id="PTHR42837">
    <property type="entry name" value="REGULATOR OF SIGMA-E PROTEASE RSEP"/>
    <property type="match status" value="1"/>
</dbReference>
<dbReference type="EMBL" id="JANFYS010000011">
    <property type="protein sequence ID" value="MCQ4770138.1"/>
    <property type="molecule type" value="Genomic_DNA"/>
</dbReference>
<comment type="caution">
    <text evidence="13">The sequence shown here is derived from an EMBL/GenBank/DDBJ whole genome shotgun (WGS) entry which is preliminary data.</text>
</comment>
<feature type="transmembrane region" description="Helical" evidence="11">
    <location>
        <begin position="268"/>
        <end position="288"/>
    </location>
</feature>
<evidence type="ECO:0000256" key="8">
    <source>
        <dbReference type="ARBA" id="ARBA00022989"/>
    </source>
</evidence>
<reference evidence="13" key="1">
    <citation type="submission" date="2022-06" db="EMBL/GenBank/DDBJ databases">
        <title>Isolation of gut microbiota from human fecal samples.</title>
        <authorList>
            <person name="Pamer E.G."/>
            <person name="Barat B."/>
            <person name="Waligurski E."/>
            <person name="Medina S."/>
            <person name="Paddock L."/>
            <person name="Mostad J."/>
        </authorList>
    </citation>
    <scope>NUCLEOTIDE SEQUENCE</scope>
    <source>
        <strain evidence="13">DFI.9.91</strain>
    </source>
</reference>
<feature type="domain" description="Peptidase M50" evidence="12">
    <location>
        <begin position="7"/>
        <end position="338"/>
    </location>
</feature>
<dbReference type="CDD" id="cd06163">
    <property type="entry name" value="S2P-M50_PDZ_RseP-like"/>
    <property type="match status" value="1"/>
</dbReference>
<comment type="similarity">
    <text evidence="3">Belongs to the peptidase M50B family.</text>
</comment>
<organism evidence="13 14">
    <name type="scientific">Intestinimonas massiliensis</name>
    <name type="common">ex Afouda et al. 2020</name>
    <dbReference type="NCBI Taxonomy" id="1673721"/>
    <lineage>
        <taxon>Bacteria</taxon>
        <taxon>Bacillati</taxon>
        <taxon>Bacillota</taxon>
        <taxon>Clostridia</taxon>
        <taxon>Eubacteriales</taxon>
        <taxon>Intestinimonas</taxon>
    </lineage>
</organism>
<dbReference type="GO" id="GO:0004222">
    <property type="term" value="F:metalloendopeptidase activity"/>
    <property type="evidence" value="ECO:0007669"/>
    <property type="project" value="InterPro"/>
</dbReference>
<comment type="cofactor">
    <cofactor evidence="1">
        <name>Zn(2+)</name>
        <dbReference type="ChEBI" id="CHEBI:29105"/>
    </cofactor>
</comment>
<name>A0AAW5JLB7_9FIRM</name>
<dbReference type="GO" id="GO:0006508">
    <property type="term" value="P:proteolysis"/>
    <property type="evidence" value="ECO:0007669"/>
    <property type="project" value="UniProtKB-KW"/>
</dbReference>